<dbReference type="InterPro" id="IPR013328">
    <property type="entry name" value="6PGD_dom2"/>
</dbReference>
<keyword evidence="1 5" id="KW-0560">Oxidoreductase</keyword>
<comment type="caution">
    <text evidence="5">The sequence shown here is derived from an EMBL/GenBank/DDBJ whole genome shotgun (WGS) entry which is preliminary data.</text>
</comment>
<dbReference type="InterPro" id="IPR000669">
    <property type="entry name" value="Mannitol_DH"/>
</dbReference>
<dbReference type="InterPro" id="IPR013118">
    <property type="entry name" value="Mannitol_DH_C"/>
</dbReference>
<dbReference type="Pfam" id="PF01232">
    <property type="entry name" value="Mannitol_dh"/>
    <property type="match status" value="1"/>
</dbReference>
<evidence type="ECO:0000259" key="3">
    <source>
        <dbReference type="Pfam" id="PF01232"/>
    </source>
</evidence>
<dbReference type="GO" id="GO:0016616">
    <property type="term" value="F:oxidoreductase activity, acting on the CH-OH group of donors, NAD or NADP as acceptor"/>
    <property type="evidence" value="ECO:0007669"/>
    <property type="project" value="TreeGrafter"/>
</dbReference>
<dbReference type="Gene3D" id="1.10.1040.10">
    <property type="entry name" value="N-(1-d-carboxylethyl)-l-norvaline Dehydrogenase, domain 2"/>
    <property type="match status" value="1"/>
</dbReference>
<feature type="domain" description="Mannitol dehydrogenase N-terminal" evidence="3">
    <location>
        <begin position="15"/>
        <end position="261"/>
    </location>
</feature>
<dbReference type="SUPFAM" id="SSF48179">
    <property type="entry name" value="6-phosphogluconate dehydrogenase C-terminal domain-like"/>
    <property type="match status" value="1"/>
</dbReference>
<protein>
    <submittedName>
        <fullName evidence="5">Polyol:NADP oxidoreductase</fullName>
        <ecNumber evidence="5">1.1.1.-</ecNumber>
    </submittedName>
</protein>
<dbReference type="InterPro" id="IPR023027">
    <property type="entry name" value="Mannitol_DH_CS"/>
</dbReference>
<evidence type="ECO:0000256" key="1">
    <source>
        <dbReference type="ARBA" id="ARBA00023002"/>
    </source>
</evidence>
<keyword evidence="2" id="KW-0520">NAD</keyword>
<dbReference type="EC" id="1.1.1.-" evidence="5"/>
<dbReference type="Pfam" id="PF08125">
    <property type="entry name" value="Mannitol_dh_C"/>
    <property type="match status" value="1"/>
</dbReference>
<dbReference type="PROSITE" id="PS00974">
    <property type="entry name" value="MANNITOL_DHGENASE"/>
    <property type="match status" value="1"/>
</dbReference>
<name>A0A1J5R8S0_9ZZZZ</name>
<organism evidence="5">
    <name type="scientific">mine drainage metagenome</name>
    <dbReference type="NCBI Taxonomy" id="410659"/>
    <lineage>
        <taxon>unclassified sequences</taxon>
        <taxon>metagenomes</taxon>
        <taxon>ecological metagenomes</taxon>
    </lineage>
</organism>
<dbReference type="InterPro" id="IPR008927">
    <property type="entry name" value="6-PGluconate_DH-like_C_sf"/>
</dbReference>
<accession>A0A1J5R8S0</accession>
<evidence type="ECO:0000259" key="4">
    <source>
        <dbReference type="Pfam" id="PF08125"/>
    </source>
</evidence>
<sequence>MIGLVRTACAPPVRHVHLGLGNFFRAHQAWYTAHASDGTDWGIAAFTGRSPGLARLLSAQDGLYTLVTRAGDGDRFEVVPTIAEAHAADDHGAWLGYLASPDVRLVTTTVTEAGYVRTTTGGLDTSRAEVLADVETLRADPTALVRTAPAKLVAGLAARRRAGAGPLTVVPCDNLPDNGAAVARVVHELADLVDPGLAAWIVETVGFATTMVDRITPEPTAEDVATVAAQTGLLDGAPVVTEPFTEWVISGTFAAGRPRWEDAGATFTDDVAPFEERKLWLLNGAHSMLAYAGSLRGHVTVADAMRDETCRAWLEEWWDAASAHLTLPASDIAAYRSALTERFANPRMQHRLDQIAFDGSQKLPIRTLPTLRREVAAGRVPPGATRPVAAWICHLRGFGARVTDARAEAFVPLASGPIAEAVPRVLDALDPALAADVAVVAAVLDQARELERSGTSRLAAPAR</sequence>
<dbReference type="PANTHER" id="PTHR43362:SF1">
    <property type="entry name" value="MANNITOL DEHYDROGENASE 2-RELATED"/>
    <property type="match status" value="1"/>
</dbReference>
<dbReference type="GO" id="GO:0019594">
    <property type="term" value="P:mannitol metabolic process"/>
    <property type="evidence" value="ECO:0007669"/>
    <property type="project" value="InterPro"/>
</dbReference>
<dbReference type="AlphaFoldDB" id="A0A1J5R8S0"/>
<dbReference type="Gene3D" id="3.40.50.720">
    <property type="entry name" value="NAD(P)-binding Rossmann-like Domain"/>
    <property type="match status" value="1"/>
</dbReference>
<reference evidence="5" key="1">
    <citation type="submission" date="2016-10" db="EMBL/GenBank/DDBJ databases">
        <title>Sequence of Gallionella enrichment culture.</title>
        <authorList>
            <person name="Poehlein A."/>
            <person name="Muehling M."/>
            <person name="Daniel R."/>
        </authorList>
    </citation>
    <scope>NUCLEOTIDE SEQUENCE</scope>
</reference>
<dbReference type="EMBL" id="MLJW01000610">
    <property type="protein sequence ID" value="OIQ84541.1"/>
    <property type="molecule type" value="Genomic_DNA"/>
</dbReference>
<gene>
    <name evidence="5" type="primary">por_1</name>
    <name evidence="5" type="ORF">GALL_336350</name>
</gene>
<evidence type="ECO:0000256" key="2">
    <source>
        <dbReference type="ARBA" id="ARBA00023027"/>
    </source>
</evidence>
<dbReference type="SUPFAM" id="SSF51735">
    <property type="entry name" value="NAD(P)-binding Rossmann-fold domains"/>
    <property type="match status" value="1"/>
</dbReference>
<feature type="domain" description="Mannitol dehydrogenase C-terminal" evidence="4">
    <location>
        <begin position="270"/>
        <end position="397"/>
    </location>
</feature>
<proteinExistence type="predicted"/>
<dbReference type="PANTHER" id="PTHR43362">
    <property type="entry name" value="MANNITOL DEHYDROGENASE DSF1-RELATED"/>
    <property type="match status" value="1"/>
</dbReference>
<dbReference type="PRINTS" id="PR00084">
    <property type="entry name" value="MTLDHDRGNASE"/>
</dbReference>
<evidence type="ECO:0000313" key="5">
    <source>
        <dbReference type="EMBL" id="OIQ84541.1"/>
    </source>
</evidence>
<dbReference type="InterPro" id="IPR050988">
    <property type="entry name" value="Mannitol_DH/Oxidoreductase"/>
</dbReference>
<dbReference type="InterPro" id="IPR013131">
    <property type="entry name" value="Mannitol_DH_N"/>
</dbReference>
<dbReference type="InterPro" id="IPR036291">
    <property type="entry name" value="NAD(P)-bd_dom_sf"/>
</dbReference>